<feature type="active site" evidence="12">
    <location>
        <position position="400"/>
    </location>
</feature>
<evidence type="ECO:0000259" key="14">
    <source>
        <dbReference type="PROSITE" id="PS50035"/>
    </source>
</evidence>
<evidence type="ECO:0000256" key="13">
    <source>
        <dbReference type="NCBIfam" id="TIGR04265"/>
    </source>
</evidence>
<dbReference type="SMART" id="SM00155">
    <property type="entry name" value="PLDc"/>
    <property type="match status" value="2"/>
</dbReference>
<dbReference type="Gene3D" id="3.30.870.10">
    <property type="entry name" value="Endonuclease Chain A"/>
    <property type="match status" value="2"/>
</dbReference>
<keyword evidence="9 12" id="KW-0472">Membrane</keyword>
<feature type="active site" evidence="12">
    <location>
        <position position="393"/>
    </location>
</feature>
<feature type="transmembrane region" description="Helical" evidence="12">
    <location>
        <begin position="6"/>
        <end position="23"/>
    </location>
</feature>
<keyword evidence="5 12" id="KW-0812">Transmembrane</keyword>
<comment type="subcellular location">
    <subcellularLocation>
        <location evidence="1 12">Cell membrane</location>
        <topology evidence="1 12">Multi-pass membrane protein</topology>
    </subcellularLocation>
</comment>
<evidence type="ECO:0000256" key="2">
    <source>
        <dbReference type="ARBA" id="ARBA00022475"/>
    </source>
</evidence>
<keyword evidence="6" id="KW-0677">Repeat</keyword>
<dbReference type="PANTHER" id="PTHR21248">
    <property type="entry name" value="CARDIOLIPIN SYNTHASE"/>
    <property type="match status" value="1"/>
</dbReference>
<dbReference type="EMBL" id="JAHZIK010000980">
    <property type="protein sequence ID" value="MBW7457836.1"/>
    <property type="molecule type" value="Genomic_DNA"/>
</dbReference>
<dbReference type="Proteomes" id="UP001519887">
    <property type="component" value="Unassembled WGS sequence"/>
</dbReference>
<keyword evidence="10 12" id="KW-0594">Phospholipid biosynthesis</keyword>
<feature type="active site" evidence="12">
    <location>
        <position position="224"/>
    </location>
</feature>
<dbReference type="PANTHER" id="PTHR21248:SF20">
    <property type="entry name" value="CARDIOLIPIN SYNTHASE YWIE-RELATED"/>
    <property type="match status" value="1"/>
</dbReference>
<feature type="transmembrane region" description="Helical" evidence="12">
    <location>
        <begin position="30"/>
        <end position="50"/>
    </location>
</feature>
<comment type="function">
    <text evidence="12">Catalyzes the reversible phosphatidyl group transfer from one phosphatidylglycerol molecule to another to form cardiolipin (CL) (diphosphatidylglycerol) and glycerol.</text>
</comment>
<keyword evidence="4 12" id="KW-0808">Transferase</keyword>
<dbReference type="PROSITE" id="PS50035">
    <property type="entry name" value="PLD"/>
    <property type="match status" value="2"/>
</dbReference>
<organism evidence="15 16">
    <name type="scientific">Paenibacillus sepulcri</name>
    <dbReference type="NCBI Taxonomy" id="359917"/>
    <lineage>
        <taxon>Bacteria</taxon>
        <taxon>Bacillati</taxon>
        <taxon>Bacillota</taxon>
        <taxon>Bacilli</taxon>
        <taxon>Bacillales</taxon>
        <taxon>Paenibacillaceae</taxon>
        <taxon>Paenibacillus</taxon>
    </lineage>
</organism>
<dbReference type="Pfam" id="PF13091">
    <property type="entry name" value="PLDc_2"/>
    <property type="match status" value="2"/>
</dbReference>
<dbReference type="InterPro" id="IPR030874">
    <property type="entry name" value="Cardiolipin_synth_Firmi"/>
</dbReference>
<feature type="active site" evidence="12">
    <location>
        <position position="219"/>
    </location>
</feature>
<evidence type="ECO:0000256" key="9">
    <source>
        <dbReference type="ARBA" id="ARBA00023136"/>
    </source>
</evidence>
<dbReference type="HAMAP" id="MF_01916">
    <property type="entry name" value="Cardiolipin_synth_Cls"/>
    <property type="match status" value="1"/>
</dbReference>
<protein>
    <recommendedName>
        <fullName evidence="12 13">Cardiolipin synthase</fullName>
        <shortName evidence="12">CL synthase</shortName>
        <ecNumber evidence="12 13">2.7.8.-</ecNumber>
    </recommendedName>
</protein>
<evidence type="ECO:0000256" key="3">
    <source>
        <dbReference type="ARBA" id="ARBA00022516"/>
    </source>
</evidence>
<dbReference type="InterPro" id="IPR027379">
    <property type="entry name" value="CLS_N"/>
</dbReference>
<comment type="catalytic activity">
    <reaction evidence="12">
        <text>2 a 1,2-diacyl-sn-glycero-3-phospho-(1'-sn-glycerol) = a cardiolipin + glycerol</text>
        <dbReference type="Rhea" id="RHEA:31451"/>
        <dbReference type="ChEBI" id="CHEBI:17754"/>
        <dbReference type="ChEBI" id="CHEBI:62237"/>
        <dbReference type="ChEBI" id="CHEBI:64716"/>
    </reaction>
</comment>
<dbReference type="InterPro" id="IPR001736">
    <property type="entry name" value="PLipase_D/transphosphatidylase"/>
</dbReference>
<dbReference type="CDD" id="cd09112">
    <property type="entry name" value="PLDc_CLS_2"/>
    <property type="match status" value="1"/>
</dbReference>
<name>A0ABS7CAD0_9BACL</name>
<dbReference type="EC" id="2.7.8.-" evidence="12 13"/>
<comment type="caution">
    <text evidence="15">The sequence shown here is derived from an EMBL/GenBank/DDBJ whole genome shotgun (WGS) entry which is preliminary data.</text>
</comment>
<evidence type="ECO:0000256" key="10">
    <source>
        <dbReference type="ARBA" id="ARBA00023209"/>
    </source>
</evidence>
<dbReference type="InterPro" id="IPR025202">
    <property type="entry name" value="PLD-like_dom"/>
</dbReference>
<keyword evidence="2 12" id="KW-1003">Cell membrane</keyword>
<evidence type="ECO:0000256" key="4">
    <source>
        <dbReference type="ARBA" id="ARBA00022679"/>
    </source>
</evidence>
<evidence type="ECO:0000313" key="16">
    <source>
        <dbReference type="Proteomes" id="UP001519887"/>
    </source>
</evidence>
<evidence type="ECO:0000256" key="7">
    <source>
        <dbReference type="ARBA" id="ARBA00022989"/>
    </source>
</evidence>
<comment type="similarity">
    <text evidence="12">Belongs to the phospholipase D family. Cardiolipin synthase subfamily.</text>
</comment>
<keyword evidence="8 12" id="KW-0443">Lipid metabolism</keyword>
<sequence>MIWVVVALLIFIFQIATILIVEFRRPSKTIAWLLILFILPIIGFVMYYFVAKEYQRRRTVRKRGIIAEEIRLQALMRCQIVHRPGDMQNKEFMHQERLFRLLQSMSLSPITSCNETQVLTNADAAYEAIMAAIEQASHHIHVEFYTIRDDGIGRRLKEILIRKARQGVEVRIIYDGVGSLELGGRYLQELEQAGVETRCFLTPRLAFFEKRMNYRNHRKIVVVDGLTGFFGGINIGDEYLGSNLRLGFWRDTHMQIRGDAVYFLQDVFMRDWWFTSRQRLADSAYLPEHNCKGTEQVQIVSSGPDSSEDAILECVFAAVSVAKTRIYITTPYFIPDHSVLMGLRTAALSGVDVRIIIPGVSDSKLVLFASLSYVSEMLAAGVRIYRYKKGFIHAKVLIVDDFMASVGSANMDMRSFFSNFELNGLLFDEKIIKRLESDYMTDMKDSEEIHLSNFQQRSMWRKGSEVVARMLSPLL</sequence>
<evidence type="ECO:0000256" key="12">
    <source>
        <dbReference type="HAMAP-Rule" id="MF_01916"/>
    </source>
</evidence>
<keyword evidence="7 12" id="KW-1133">Transmembrane helix</keyword>
<evidence type="ECO:0000256" key="11">
    <source>
        <dbReference type="ARBA" id="ARBA00023264"/>
    </source>
</evidence>
<dbReference type="CDD" id="cd09110">
    <property type="entry name" value="PLDc_CLS_1"/>
    <property type="match status" value="1"/>
</dbReference>
<reference evidence="15 16" key="1">
    <citation type="submission" date="2021-07" db="EMBL/GenBank/DDBJ databases">
        <title>Paenibacillus radiodurans sp. nov., isolated from the southeastern edge of Tengger Desert.</title>
        <authorList>
            <person name="Zhang G."/>
        </authorList>
    </citation>
    <scope>NUCLEOTIDE SEQUENCE [LARGE SCALE GENOMIC DNA]</scope>
    <source>
        <strain evidence="15 16">CCM 7311</strain>
    </source>
</reference>
<feature type="active site" evidence="12">
    <location>
        <position position="217"/>
    </location>
</feature>
<keyword evidence="16" id="KW-1185">Reference proteome</keyword>
<feature type="active site" evidence="12">
    <location>
        <position position="395"/>
    </location>
</feature>
<dbReference type="Pfam" id="PF13396">
    <property type="entry name" value="PLDc_N"/>
    <property type="match status" value="1"/>
</dbReference>
<dbReference type="RefSeq" id="WP_210038285.1">
    <property type="nucleotide sequence ID" value="NZ_JBHLVU010000022.1"/>
</dbReference>
<gene>
    <name evidence="15" type="primary">cls</name>
    <name evidence="15" type="ORF">K0U00_27730</name>
</gene>
<evidence type="ECO:0000256" key="1">
    <source>
        <dbReference type="ARBA" id="ARBA00004651"/>
    </source>
</evidence>
<dbReference type="NCBIfam" id="TIGR04265">
    <property type="entry name" value="bac_cardiolipin"/>
    <property type="match status" value="1"/>
</dbReference>
<evidence type="ECO:0000256" key="6">
    <source>
        <dbReference type="ARBA" id="ARBA00022737"/>
    </source>
</evidence>
<feature type="domain" description="PLD phosphodiesterase" evidence="14">
    <location>
        <begin position="212"/>
        <end position="239"/>
    </location>
</feature>
<evidence type="ECO:0000256" key="5">
    <source>
        <dbReference type="ARBA" id="ARBA00022692"/>
    </source>
</evidence>
<evidence type="ECO:0000313" key="15">
    <source>
        <dbReference type="EMBL" id="MBW7457836.1"/>
    </source>
</evidence>
<dbReference type="InterPro" id="IPR022924">
    <property type="entry name" value="Cardiolipin_synthase"/>
</dbReference>
<dbReference type="SUPFAM" id="SSF56024">
    <property type="entry name" value="Phospholipase D/nuclease"/>
    <property type="match status" value="2"/>
</dbReference>
<keyword evidence="11 12" id="KW-1208">Phospholipid metabolism</keyword>
<evidence type="ECO:0000256" key="8">
    <source>
        <dbReference type="ARBA" id="ARBA00023098"/>
    </source>
</evidence>
<accession>A0ABS7CAD0</accession>
<proteinExistence type="inferred from homology"/>
<feature type="domain" description="PLD phosphodiesterase" evidence="14">
    <location>
        <begin position="388"/>
        <end position="415"/>
    </location>
</feature>
<keyword evidence="3 12" id="KW-0444">Lipid biosynthesis</keyword>